<protein>
    <submittedName>
        <fullName evidence="3">Tetraketide alpha-pyrone reductase 1-like</fullName>
    </submittedName>
</protein>
<dbReference type="Proteomes" id="UP000594638">
    <property type="component" value="Unassembled WGS sequence"/>
</dbReference>
<dbReference type="InterPro" id="IPR036291">
    <property type="entry name" value="NAD(P)-bd_dom_sf"/>
</dbReference>
<reference evidence="3 4" key="1">
    <citation type="submission" date="2019-12" db="EMBL/GenBank/DDBJ databases">
        <authorList>
            <person name="Alioto T."/>
            <person name="Alioto T."/>
            <person name="Gomez Garrido J."/>
        </authorList>
    </citation>
    <scope>NUCLEOTIDE SEQUENCE [LARGE SCALE GENOMIC DNA]</scope>
</reference>
<accession>A0A8S0VNS8</accession>
<name>A0A8S0VNS8_OLEEU</name>
<evidence type="ECO:0000313" key="4">
    <source>
        <dbReference type="Proteomes" id="UP000594638"/>
    </source>
</evidence>
<keyword evidence="4" id="KW-1185">Reference proteome</keyword>
<dbReference type="Gene3D" id="3.40.50.720">
    <property type="entry name" value="NAD(P)-binding Rossmann-like Domain"/>
    <property type="match status" value="1"/>
</dbReference>
<dbReference type="EMBL" id="CACTIH010009613">
    <property type="protein sequence ID" value="CAA3032555.1"/>
    <property type="molecule type" value="Genomic_DNA"/>
</dbReference>
<dbReference type="InterPro" id="IPR050425">
    <property type="entry name" value="NAD(P)_dehydrat-like"/>
</dbReference>
<evidence type="ECO:0000256" key="2">
    <source>
        <dbReference type="ARBA" id="ARBA00023002"/>
    </source>
</evidence>
<evidence type="ECO:0000313" key="3">
    <source>
        <dbReference type="EMBL" id="CAA3032555.1"/>
    </source>
</evidence>
<dbReference type="SUPFAM" id="SSF51735">
    <property type="entry name" value="NAD(P)-binding Rossmann-fold domains"/>
    <property type="match status" value="1"/>
</dbReference>
<sequence length="194" mass="21871">MFGIELDKDSRQNFAHIRHLKGNEFGDPTKVEHLMALEGAKERLHLFEANLTEEGSFDSAIDGCEGVFHTASPVFLSVADPQVPNTSFLIYYSVFARRVDFIIYLQKQHVEAPLTISEESAQTYEKMKQKGNESYRNRGSYYGQGAIQPNICQSLDEGFKPKPSYSQPAEVLRDGAEILRDEEAVTSVDLTNIF</sequence>
<organism evidence="3 4">
    <name type="scientific">Olea europaea subsp. europaea</name>
    <dbReference type="NCBI Taxonomy" id="158383"/>
    <lineage>
        <taxon>Eukaryota</taxon>
        <taxon>Viridiplantae</taxon>
        <taxon>Streptophyta</taxon>
        <taxon>Embryophyta</taxon>
        <taxon>Tracheophyta</taxon>
        <taxon>Spermatophyta</taxon>
        <taxon>Magnoliopsida</taxon>
        <taxon>eudicotyledons</taxon>
        <taxon>Gunneridae</taxon>
        <taxon>Pentapetalae</taxon>
        <taxon>asterids</taxon>
        <taxon>lamiids</taxon>
        <taxon>Lamiales</taxon>
        <taxon>Oleaceae</taxon>
        <taxon>Oleeae</taxon>
        <taxon>Olea</taxon>
    </lineage>
</organism>
<feature type="non-terminal residue" evidence="3">
    <location>
        <position position="1"/>
    </location>
</feature>
<dbReference type="GO" id="GO:0016616">
    <property type="term" value="F:oxidoreductase activity, acting on the CH-OH group of donors, NAD or NADP as acceptor"/>
    <property type="evidence" value="ECO:0007669"/>
    <property type="project" value="TreeGrafter"/>
</dbReference>
<dbReference type="Gramene" id="OE9A061799T1">
    <property type="protein sequence ID" value="OE9A061799C1"/>
    <property type="gene ID" value="OE9A061799"/>
</dbReference>
<evidence type="ECO:0000256" key="1">
    <source>
        <dbReference type="ARBA" id="ARBA00022857"/>
    </source>
</evidence>
<gene>
    <name evidence="3" type="ORF">OLEA9_A061799</name>
</gene>
<dbReference type="PANTHER" id="PTHR10366">
    <property type="entry name" value="NAD DEPENDENT EPIMERASE/DEHYDRATASE"/>
    <property type="match status" value="1"/>
</dbReference>
<dbReference type="OrthoDB" id="2735536at2759"/>
<comment type="caution">
    <text evidence="3">The sequence shown here is derived from an EMBL/GenBank/DDBJ whole genome shotgun (WGS) entry which is preliminary data.</text>
</comment>
<dbReference type="AlphaFoldDB" id="A0A8S0VNS8"/>
<dbReference type="PANTHER" id="PTHR10366:SF852">
    <property type="entry name" value="CINNAMOYL-COA REDUCTASE CAD2"/>
    <property type="match status" value="1"/>
</dbReference>
<proteinExistence type="predicted"/>
<keyword evidence="2" id="KW-0560">Oxidoreductase</keyword>
<keyword evidence="1" id="KW-0521">NADP</keyword>